<accession>A0A9X1SF56</accession>
<evidence type="ECO:0000313" key="2">
    <source>
        <dbReference type="Proteomes" id="UP001139103"/>
    </source>
</evidence>
<sequence>MNVLDRRFYGPPVVQITIVTGAFLPEAKAMLAWSGLDRQLIQELRPSFNKHRLYFRRGRTLHSLQQSTNVRIVRRRQDQEMNMLRHEDHRNQWTMLGQTRVIDRTSEDCPPRVVGQQWTTTVTGKRQFMEVTRNMKMLYPFTVRRFAVHALQGIASSVESQ</sequence>
<reference evidence="1" key="1">
    <citation type="submission" date="2021-11" db="EMBL/GenBank/DDBJ databases">
        <title>Genome sequence.</title>
        <authorList>
            <person name="Sun Q."/>
        </authorList>
    </citation>
    <scope>NUCLEOTIDE SEQUENCE</scope>
    <source>
        <strain evidence="1">JC732</strain>
    </source>
</reference>
<dbReference type="EMBL" id="JAJKFT010000002">
    <property type="protein sequence ID" value="MCC9627447.1"/>
    <property type="molecule type" value="Genomic_DNA"/>
</dbReference>
<comment type="caution">
    <text evidence="1">The sequence shown here is derived from an EMBL/GenBank/DDBJ whole genome shotgun (WGS) entry which is preliminary data.</text>
</comment>
<dbReference type="AlphaFoldDB" id="A0A9X1SF56"/>
<protein>
    <submittedName>
        <fullName evidence="1">Uncharacterized protein</fullName>
    </submittedName>
</protein>
<name>A0A9X1SF56_9BACT</name>
<gene>
    <name evidence="1" type="ORF">LOC68_03475</name>
</gene>
<keyword evidence="2" id="KW-1185">Reference proteome</keyword>
<organism evidence="1 2">
    <name type="scientific">Blastopirellula sediminis</name>
    <dbReference type="NCBI Taxonomy" id="2894196"/>
    <lineage>
        <taxon>Bacteria</taxon>
        <taxon>Pseudomonadati</taxon>
        <taxon>Planctomycetota</taxon>
        <taxon>Planctomycetia</taxon>
        <taxon>Pirellulales</taxon>
        <taxon>Pirellulaceae</taxon>
        <taxon>Blastopirellula</taxon>
    </lineage>
</organism>
<dbReference type="Proteomes" id="UP001139103">
    <property type="component" value="Unassembled WGS sequence"/>
</dbReference>
<proteinExistence type="predicted"/>
<evidence type="ECO:0000313" key="1">
    <source>
        <dbReference type="EMBL" id="MCC9627447.1"/>
    </source>
</evidence>